<dbReference type="EMBL" id="CAJHJT010000034">
    <property type="protein sequence ID" value="CAD7003750.1"/>
    <property type="molecule type" value="Genomic_DNA"/>
</dbReference>
<sequence>MPELGGKTALGLNWNLVDNGNSTRVFVYPFYHTFRLTEEVSQKAFPLADAQLTSKIMNLFAASA</sequence>
<evidence type="ECO:0000313" key="2">
    <source>
        <dbReference type="Proteomes" id="UP000606786"/>
    </source>
</evidence>
<accession>A0A811UXX6</accession>
<name>A0A811UXX6_CERCA</name>
<comment type="caution">
    <text evidence="1">The sequence shown here is derived from an EMBL/GenBank/DDBJ whole genome shotgun (WGS) entry which is preliminary data.</text>
</comment>
<dbReference type="Proteomes" id="UP000606786">
    <property type="component" value="Unassembled WGS sequence"/>
</dbReference>
<protein>
    <submittedName>
        <fullName evidence="1">(Mediterranean fruit fly) hypothetical protein</fullName>
    </submittedName>
</protein>
<evidence type="ECO:0000313" key="1">
    <source>
        <dbReference type="EMBL" id="CAD7003750.1"/>
    </source>
</evidence>
<keyword evidence="2" id="KW-1185">Reference proteome</keyword>
<reference evidence="1" key="1">
    <citation type="submission" date="2020-11" db="EMBL/GenBank/DDBJ databases">
        <authorList>
            <person name="Whitehead M."/>
        </authorList>
    </citation>
    <scope>NUCLEOTIDE SEQUENCE</scope>
    <source>
        <strain evidence="1">EGII</strain>
    </source>
</reference>
<organism evidence="1 2">
    <name type="scientific">Ceratitis capitata</name>
    <name type="common">Mediterranean fruit fly</name>
    <name type="synonym">Tephritis capitata</name>
    <dbReference type="NCBI Taxonomy" id="7213"/>
    <lineage>
        <taxon>Eukaryota</taxon>
        <taxon>Metazoa</taxon>
        <taxon>Ecdysozoa</taxon>
        <taxon>Arthropoda</taxon>
        <taxon>Hexapoda</taxon>
        <taxon>Insecta</taxon>
        <taxon>Pterygota</taxon>
        <taxon>Neoptera</taxon>
        <taxon>Endopterygota</taxon>
        <taxon>Diptera</taxon>
        <taxon>Brachycera</taxon>
        <taxon>Muscomorpha</taxon>
        <taxon>Tephritoidea</taxon>
        <taxon>Tephritidae</taxon>
        <taxon>Ceratitis</taxon>
        <taxon>Ceratitis</taxon>
    </lineage>
</organism>
<dbReference type="AlphaFoldDB" id="A0A811UXX6"/>
<proteinExistence type="predicted"/>
<gene>
    <name evidence="1" type="ORF">CCAP1982_LOCUS12186</name>
</gene>